<evidence type="ECO:0000256" key="4">
    <source>
        <dbReference type="ARBA" id="ARBA00022692"/>
    </source>
</evidence>
<reference evidence="8 9" key="1">
    <citation type="journal article" date="2013" name="Mar. Genomics">
        <title>Expression of sulfatases in Rhodopirellula baltica and the diversity of sulfatases in the genus Rhodopirellula.</title>
        <authorList>
            <person name="Wegner C.E."/>
            <person name="Richter-Heitmann T."/>
            <person name="Klindworth A."/>
            <person name="Klockow C."/>
            <person name="Richter M."/>
            <person name="Achstetter T."/>
            <person name="Glockner F.O."/>
            <person name="Harder J."/>
        </authorList>
    </citation>
    <scope>NUCLEOTIDE SEQUENCE [LARGE SCALE GENOMIC DNA]</scope>
    <source>
        <strain evidence="8 9">SM41</strain>
    </source>
</reference>
<feature type="transmembrane region" description="Helical" evidence="7">
    <location>
        <begin position="329"/>
        <end position="347"/>
    </location>
</feature>
<feature type="transmembrane region" description="Helical" evidence="7">
    <location>
        <begin position="160"/>
        <end position="181"/>
    </location>
</feature>
<evidence type="ECO:0000313" key="8">
    <source>
        <dbReference type="EMBL" id="EMI56808.1"/>
    </source>
</evidence>
<evidence type="ECO:0000256" key="5">
    <source>
        <dbReference type="ARBA" id="ARBA00022989"/>
    </source>
</evidence>
<evidence type="ECO:0000256" key="1">
    <source>
        <dbReference type="ARBA" id="ARBA00004651"/>
    </source>
</evidence>
<feature type="transmembrane region" description="Helical" evidence="7">
    <location>
        <begin position="291"/>
        <end position="309"/>
    </location>
</feature>
<name>M5ULB7_9BACT</name>
<comment type="caution">
    <text evidence="8">The sequence shown here is derived from an EMBL/GenBank/DDBJ whole genome shotgun (WGS) entry which is preliminary data.</text>
</comment>
<sequence length="472" mass="50772">MNREWKIFATFLAIFLFAYFVPLATPNFPADANPIAAKVTGAIVEAFVLLQWYARNHTLACVVPALFIAGAITTFLTKESVLKHLGPKANKTEAYSVASISGTVLAVCSCSVLPMFAGIYRIGAGLGPAACFLYAGPAINVLAIFLTARVLGFELGVARVIGAIVFGVIIGLLMSVFFRASEEDRNQTTLAMPDPPASKRPLWQSATMLAAMLLFLVFSDWFNPGDKNVELVDGTQFAATLQYETETSYDLRLKSAVLGHEQSEIVRLDKTQIATIEDVQSWVTAIHHYRWYLAGTMGIIVAAMSLAWLDREDFGQWMDNTWEFSKLLVPLLFGGVFVVGFLGALIPEKQVAALVGDNSFTSNLIASVIGSLFYFATLTEVPILEALMRNGMASGPALALLLAGPALSLPSILVIRSVIGNAKTTVFVLLVVAMATLAGMGYGTLYPTNAQPSTETIALSAPNHSNTSLLQP</sequence>
<accession>M5ULB7</accession>
<keyword evidence="4 7" id="KW-0812">Transmembrane</keyword>
<feature type="transmembrane region" description="Helical" evidence="7">
    <location>
        <begin position="97"/>
        <end position="120"/>
    </location>
</feature>
<dbReference type="Proteomes" id="UP000011885">
    <property type="component" value="Unassembled WGS sequence"/>
</dbReference>
<dbReference type="PANTHER" id="PTHR43299">
    <property type="entry name" value="UPF0718 PROTEIN YRAQ"/>
    <property type="match status" value="1"/>
</dbReference>
<gene>
    <name evidence="8" type="ORF">RSSM_01751</name>
</gene>
<organism evidence="8 9">
    <name type="scientific">Rhodopirellula sallentina SM41</name>
    <dbReference type="NCBI Taxonomy" id="1263870"/>
    <lineage>
        <taxon>Bacteria</taxon>
        <taxon>Pseudomonadati</taxon>
        <taxon>Planctomycetota</taxon>
        <taxon>Planctomycetia</taxon>
        <taxon>Pirellulales</taxon>
        <taxon>Pirellulaceae</taxon>
        <taxon>Rhodopirellula</taxon>
    </lineage>
</organism>
<dbReference type="RefSeq" id="WP_008676446.1">
    <property type="nucleotide sequence ID" value="NZ_ANOH01000121.1"/>
</dbReference>
<dbReference type="EMBL" id="ANOH01000121">
    <property type="protein sequence ID" value="EMI56808.1"/>
    <property type="molecule type" value="Genomic_DNA"/>
</dbReference>
<keyword evidence="6 7" id="KW-0472">Membrane</keyword>
<evidence type="ECO:0000256" key="2">
    <source>
        <dbReference type="ARBA" id="ARBA00006386"/>
    </source>
</evidence>
<dbReference type="GO" id="GO:0005886">
    <property type="term" value="C:plasma membrane"/>
    <property type="evidence" value="ECO:0007669"/>
    <property type="project" value="UniProtKB-SubCell"/>
</dbReference>
<feature type="transmembrane region" description="Helical" evidence="7">
    <location>
        <begin position="359"/>
        <end position="377"/>
    </location>
</feature>
<evidence type="ECO:0000256" key="7">
    <source>
        <dbReference type="SAM" id="Phobius"/>
    </source>
</evidence>
<feature type="transmembrane region" description="Helical" evidence="7">
    <location>
        <begin position="126"/>
        <end position="148"/>
    </location>
</feature>
<dbReference type="PATRIC" id="fig|1263870.3.peg.1874"/>
<evidence type="ECO:0000313" key="9">
    <source>
        <dbReference type="Proteomes" id="UP000011885"/>
    </source>
</evidence>
<dbReference type="InterPro" id="IPR005524">
    <property type="entry name" value="DUF318"/>
</dbReference>
<proteinExistence type="inferred from homology"/>
<dbReference type="AlphaFoldDB" id="M5ULB7"/>
<feature type="transmembrane region" description="Helical" evidence="7">
    <location>
        <begin position="397"/>
        <end position="419"/>
    </location>
</feature>
<comment type="subcellular location">
    <subcellularLocation>
        <location evidence="1">Cell membrane</location>
        <topology evidence="1">Multi-pass membrane protein</topology>
    </subcellularLocation>
</comment>
<dbReference type="Pfam" id="PF03773">
    <property type="entry name" value="ArsP_1"/>
    <property type="match status" value="1"/>
</dbReference>
<feature type="transmembrane region" description="Helical" evidence="7">
    <location>
        <begin position="57"/>
        <end position="76"/>
    </location>
</feature>
<feature type="transmembrane region" description="Helical" evidence="7">
    <location>
        <begin position="7"/>
        <end position="25"/>
    </location>
</feature>
<keyword evidence="9" id="KW-1185">Reference proteome</keyword>
<evidence type="ECO:0000256" key="3">
    <source>
        <dbReference type="ARBA" id="ARBA00022475"/>
    </source>
</evidence>
<feature type="transmembrane region" description="Helical" evidence="7">
    <location>
        <begin position="426"/>
        <end position="445"/>
    </location>
</feature>
<keyword evidence="5 7" id="KW-1133">Transmembrane helix</keyword>
<evidence type="ECO:0000256" key="6">
    <source>
        <dbReference type="ARBA" id="ARBA00023136"/>
    </source>
</evidence>
<comment type="similarity">
    <text evidence="2">Belongs to the UPF0718 family.</text>
</comment>
<keyword evidence="3" id="KW-1003">Cell membrane</keyword>
<dbReference type="PANTHER" id="PTHR43299:SF1">
    <property type="entry name" value="UPF0718 PROTEIN YRAQ"/>
    <property type="match status" value="1"/>
</dbReference>
<protein>
    <submittedName>
        <fullName evidence="8">Permease</fullName>
    </submittedName>
</protein>